<evidence type="ECO:0000256" key="1">
    <source>
        <dbReference type="SAM" id="SignalP"/>
    </source>
</evidence>
<gene>
    <name evidence="2" type="ORF">ERS008460_03444</name>
</gene>
<name>A0A0T9UT56_YERAE</name>
<organism evidence="2 3">
    <name type="scientific">Yersinia aleksiciae</name>
    <dbReference type="NCBI Taxonomy" id="263819"/>
    <lineage>
        <taxon>Bacteria</taxon>
        <taxon>Pseudomonadati</taxon>
        <taxon>Pseudomonadota</taxon>
        <taxon>Gammaproteobacteria</taxon>
        <taxon>Enterobacterales</taxon>
        <taxon>Yersiniaceae</taxon>
        <taxon>Yersinia</taxon>
    </lineage>
</organism>
<dbReference type="RefSeq" id="WP_050126567.1">
    <property type="nucleotide sequence ID" value="NZ_CABHQD010000148.1"/>
</dbReference>
<feature type="signal peptide" evidence="1">
    <location>
        <begin position="1"/>
        <end position="29"/>
    </location>
</feature>
<dbReference type="AlphaFoldDB" id="A0A0T9UT56"/>
<reference evidence="3" key="1">
    <citation type="submission" date="2015-03" db="EMBL/GenBank/DDBJ databases">
        <authorList>
            <consortium name="Pathogen Informatics"/>
        </authorList>
    </citation>
    <scope>NUCLEOTIDE SEQUENCE [LARGE SCALE GENOMIC DNA]</scope>
    <source>
        <strain evidence="3">IP27925</strain>
    </source>
</reference>
<protein>
    <submittedName>
        <fullName evidence="2">Uncharacterized protein</fullName>
    </submittedName>
</protein>
<evidence type="ECO:0000313" key="3">
    <source>
        <dbReference type="Proteomes" id="UP000040088"/>
    </source>
</evidence>
<feature type="chain" id="PRO_5006698994" evidence="1">
    <location>
        <begin position="30"/>
        <end position="80"/>
    </location>
</feature>
<sequence length="80" mass="8885">MNVKYLKLAPITAMMALAIFFASVSPTLAQCHVDDSDIRDDDCVLEPGTTNCDLDPPWKGARMKPKVNNLRFLAPPPIVW</sequence>
<dbReference type="Proteomes" id="UP000040088">
    <property type="component" value="Unassembled WGS sequence"/>
</dbReference>
<dbReference type="EMBL" id="CQEM01000018">
    <property type="protein sequence ID" value="CNL65832.1"/>
    <property type="molecule type" value="Genomic_DNA"/>
</dbReference>
<accession>A0A0T9UT56</accession>
<keyword evidence="1" id="KW-0732">Signal</keyword>
<evidence type="ECO:0000313" key="2">
    <source>
        <dbReference type="EMBL" id="CNL65832.1"/>
    </source>
</evidence>
<proteinExistence type="predicted"/>